<evidence type="ECO:0000313" key="1">
    <source>
        <dbReference type="EMBL" id="KAH8008211.1"/>
    </source>
</evidence>
<gene>
    <name evidence="1" type="ORF">K3G42_028373</name>
</gene>
<sequence>MRALQFATAILASISFGLLLAALASDDWVTGVAHTGLWQACSGYICQVYGMNVQDTESLVVLDGINSQQLSLKEFSGYIHATRFFLMVGTFAGATSFLCLWVFICNFSVGSFSMAKIAGITSLVAGFCALVAMSILH</sequence>
<organism evidence="1 2">
    <name type="scientific">Sphaerodactylus townsendi</name>
    <dbReference type="NCBI Taxonomy" id="933632"/>
    <lineage>
        <taxon>Eukaryota</taxon>
        <taxon>Metazoa</taxon>
        <taxon>Chordata</taxon>
        <taxon>Craniata</taxon>
        <taxon>Vertebrata</taxon>
        <taxon>Euteleostomi</taxon>
        <taxon>Lepidosauria</taxon>
        <taxon>Squamata</taxon>
        <taxon>Bifurcata</taxon>
        <taxon>Gekkota</taxon>
        <taxon>Sphaerodactylidae</taxon>
        <taxon>Sphaerodactylus</taxon>
    </lineage>
</organism>
<reference evidence="1" key="1">
    <citation type="submission" date="2021-08" db="EMBL/GenBank/DDBJ databases">
        <title>The first chromosome-level gecko genome reveals the dynamic sex chromosomes of Neotropical dwarf geckos (Sphaerodactylidae: Sphaerodactylus).</title>
        <authorList>
            <person name="Pinto B.J."/>
            <person name="Keating S.E."/>
            <person name="Gamble T."/>
        </authorList>
    </citation>
    <scope>NUCLEOTIDE SEQUENCE</scope>
    <source>
        <strain evidence="1">TG3544</strain>
    </source>
</reference>
<dbReference type="EMBL" id="CM037619">
    <property type="protein sequence ID" value="KAH8008211.1"/>
    <property type="molecule type" value="Genomic_DNA"/>
</dbReference>
<accession>A0ACB8FSQ5</accession>
<dbReference type="Proteomes" id="UP000827872">
    <property type="component" value="Linkage Group LG06"/>
</dbReference>
<proteinExistence type="predicted"/>
<name>A0ACB8FSQ5_9SAUR</name>
<evidence type="ECO:0000313" key="2">
    <source>
        <dbReference type="Proteomes" id="UP000827872"/>
    </source>
</evidence>
<keyword evidence="2" id="KW-1185">Reference proteome</keyword>
<comment type="caution">
    <text evidence="1">The sequence shown here is derived from an EMBL/GenBank/DDBJ whole genome shotgun (WGS) entry which is preliminary data.</text>
</comment>
<protein>
    <submittedName>
        <fullName evidence="1">Uncharacterized protein</fullName>
    </submittedName>
</protein>